<comment type="similarity">
    <text evidence="9">Belongs to the GGGP/HepGP synthase family. Group II subfamily.</text>
</comment>
<dbReference type="AlphaFoldDB" id="A0A5C4SK34"/>
<evidence type="ECO:0000256" key="4">
    <source>
        <dbReference type="ARBA" id="ARBA00022842"/>
    </source>
</evidence>
<dbReference type="GO" id="GO:0047294">
    <property type="term" value="F:phosphoglycerol geranylgeranyltransferase activity"/>
    <property type="evidence" value="ECO:0007669"/>
    <property type="project" value="UniProtKB-UniRule"/>
</dbReference>
<proteinExistence type="inferred from homology"/>
<evidence type="ECO:0000313" key="10">
    <source>
        <dbReference type="EMBL" id="TNJ44193.1"/>
    </source>
</evidence>
<dbReference type="EC" id="2.5.1.41" evidence="9"/>
<keyword evidence="7 9" id="KW-1208">Phospholipid metabolism</keyword>
<keyword evidence="2 9" id="KW-0808">Transferase</keyword>
<dbReference type="Gene3D" id="3.20.20.390">
    <property type="entry name" value="FMN-linked oxidoreductases"/>
    <property type="match status" value="1"/>
</dbReference>
<dbReference type="PANTHER" id="PTHR21235">
    <property type="entry name" value="IMIDAZOLE GLYCEROL PHOSPHATE SYNTHASE SUBUNIT HISF/H IGP SYNTHASE SUBUNIT HISF/H"/>
    <property type="match status" value="1"/>
</dbReference>
<accession>A0A5C4SK34</accession>
<dbReference type="GO" id="GO:0005737">
    <property type="term" value="C:cytoplasm"/>
    <property type="evidence" value="ECO:0007669"/>
    <property type="project" value="InterPro"/>
</dbReference>
<evidence type="ECO:0000256" key="1">
    <source>
        <dbReference type="ARBA" id="ARBA00022516"/>
    </source>
</evidence>
<feature type="binding site" evidence="9">
    <location>
        <begin position="172"/>
        <end position="178"/>
    </location>
    <ligand>
        <name>sn-glycerol 1-phosphate</name>
        <dbReference type="ChEBI" id="CHEBI:57685"/>
    </ligand>
</feature>
<feature type="binding site" evidence="9">
    <location>
        <begin position="225"/>
        <end position="226"/>
    </location>
    <ligand>
        <name>sn-glycerol 1-phosphate</name>
        <dbReference type="ChEBI" id="CHEBI:57685"/>
    </ligand>
</feature>
<dbReference type="NCBIfam" id="TIGR01769">
    <property type="entry name" value="GGGP"/>
    <property type="match status" value="1"/>
</dbReference>
<dbReference type="SUPFAM" id="SSF51395">
    <property type="entry name" value="FMN-linked oxidoreductases"/>
    <property type="match status" value="1"/>
</dbReference>
<dbReference type="NCBIfam" id="TIGR01768">
    <property type="entry name" value="GGGP-family"/>
    <property type="match status" value="1"/>
</dbReference>
<evidence type="ECO:0000256" key="9">
    <source>
        <dbReference type="HAMAP-Rule" id="MF_00112"/>
    </source>
</evidence>
<dbReference type="GO" id="GO:0000107">
    <property type="term" value="F:imidazoleglycerol-phosphate synthase activity"/>
    <property type="evidence" value="ECO:0007669"/>
    <property type="project" value="TreeGrafter"/>
</dbReference>
<keyword evidence="5 9" id="KW-0443">Lipid metabolism</keyword>
<keyword evidence="3 9" id="KW-0479">Metal-binding</keyword>
<feature type="binding site" evidence="9">
    <location>
        <position position="52"/>
    </location>
    <ligand>
        <name>Mg(2+)</name>
        <dbReference type="ChEBI" id="CHEBI:18420"/>
    </ligand>
</feature>
<evidence type="ECO:0000256" key="2">
    <source>
        <dbReference type="ARBA" id="ARBA00022679"/>
    </source>
</evidence>
<dbReference type="GO" id="GO:0046474">
    <property type="term" value="P:glycerophospholipid biosynthetic process"/>
    <property type="evidence" value="ECO:0007669"/>
    <property type="project" value="UniProtKB-UniRule"/>
</dbReference>
<evidence type="ECO:0000256" key="5">
    <source>
        <dbReference type="ARBA" id="ARBA00023098"/>
    </source>
</evidence>
<keyword evidence="4 9" id="KW-0460">Magnesium</keyword>
<dbReference type="InterPro" id="IPR008205">
    <property type="entry name" value="GGGP_HepGP_synthase"/>
</dbReference>
<dbReference type="InterPro" id="IPR038597">
    <property type="entry name" value="GGGP/HepGP_synthase_sf"/>
</dbReference>
<name>A0A5C4SK34_9FLAO</name>
<dbReference type="Pfam" id="PF01884">
    <property type="entry name" value="PcrB"/>
    <property type="match status" value="1"/>
</dbReference>
<sequence length="252" mass="27316">MTIYSHIQNAVNTKRKLLAVLIDPDKFQLENTKQFILKVNASIATHIFVGGSTVQQNATHALVIEIKKYTQLPIVLFPGDVTQITGRADALLFLSLISGRNPDYLIDKHVKAVQTLKGLNLEVIPTGYILIDGGQITAVERVTKTKPMVVSGLQDIANTAKAGQLLGMKLIYLEAGSGAKQAVSFETIKQVKQDVNIPLIVGGGIKSKIQINEAFTAGADMVVIGTAFEKDETFFEAINEVGERKKINTSIA</sequence>
<evidence type="ECO:0000256" key="8">
    <source>
        <dbReference type="ARBA" id="ARBA00047288"/>
    </source>
</evidence>
<evidence type="ECO:0000256" key="6">
    <source>
        <dbReference type="ARBA" id="ARBA00023209"/>
    </source>
</evidence>
<evidence type="ECO:0000256" key="7">
    <source>
        <dbReference type="ARBA" id="ARBA00023264"/>
    </source>
</evidence>
<comment type="catalytic activity">
    <reaction evidence="8 9">
        <text>sn-glycerol 1-phosphate + (2E,6E,10E)-geranylgeranyl diphosphate = sn-3-O-(geranylgeranyl)glycerol 1-phosphate + diphosphate</text>
        <dbReference type="Rhea" id="RHEA:23404"/>
        <dbReference type="ChEBI" id="CHEBI:33019"/>
        <dbReference type="ChEBI" id="CHEBI:57677"/>
        <dbReference type="ChEBI" id="CHEBI:57685"/>
        <dbReference type="ChEBI" id="CHEBI:58756"/>
        <dbReference type="EC" id="2.5.1.41"/>
    </reaction>
</comment>
<keyword evidence="11" id="KW-1185">Reference proteome</keyword>
<feature type="binding site" evidence="9">
    <location>
        <position position="23"/>
    </location>
    <ligand>
        <name>Mg(2+)</name>
        <dbReference type="ChEBI" id="CHEBI:18420"/>
    </ligand>
</feature>
<dbReference type="OrthoDB" id="9807235at2"/>
<comment type="caution">
    <text evidence="10">The sequence shown here is derived from an EMBL/GenBank/DDBJ whole genome shotgun (WGS) entry which is preliminary data.</text>
</comment>
<dbReference type="InterPro" id="IPR050064">
    <property type="entry name" value="IGPS_HisA/HisF"/>
</dbReference>
<evidence type="ECO:0000256" key="3">
    <source>
        <dbReference type="ARBA" id="ARBA00022723"/>
    </source>
</evidence>
<dbReference type="PANTHER" id="PTHR21235:SF22">
    <property type="entry name" value="GERANYLGERANYLGLYCERYL PHOSPHATE SYNTHASE"/>
    <property type="match status" value="1"/>
</dbReference>
<dbReference type="GO" id="GO:0000287">
    <property type="term" value="F:magnesium ion binding"/>
    <property type="evidence" value="ECO:0007669"/>
    <property type="project" value="UniProtKB-UniRule"/>
</dbReference>
<reference evidence="10 11" key="1">
    <citation type="submission" date="2019-05" db="EMBL/GenBank/DDBJ databases">
        <title>Tamlana fucoidanivorans sp. nov., isolated from the surface of algae collected from Fujian province in China.</title>
        <authorList>
            <person name="Li J."/>
        </authorList>
    </citation>
    <scope>NUCLEOTIDE SEQUENCE [LARGE SCALE GENOMIC DNA]</scope>
    <source>
        <strain evidence="10 11">CW2-9</strain>
    </source>
</reference>
<dbReference type="EMBL" id="VDCS01000008">
    <property type="protein sequence ID" value="TNJ44193.1"/>
    <property type="molecule type" value="Genomic_DNA"/>
</dbReference>
<dbReference type="InterPro" id="IPR010946">
    <property type="entry name" value="GGGP_synth"/>
</dbReference>
<comment type="function">
    <text evidence="9">Prenyltransferase that catalyzes the transfer of the geranylgeranyl moiety of geranylgeranyl diphosphate (GGPP) to the C3 hydroxyl of sn-glycerol-1-phosphate (G1P).</text>
</comment>
<comment type="caution">
    <text evidence="9">Lacks conserved residue(s) required for the propagation of feature annotation.</text>
</comment>
<keyword evidence="1 9" id="KW-0444">Lipid biosynthesis</keyword>
<dbReference type="Proteomes" id="UP000308713">
    <property type="component" value="Unassembled WGS sequence"/>
</dbReference>
<comment type="cofactor">
    <cofactor evidence="9">
        <name>Mg(2+)</name>
        <dbReference type="ChEBI" id="CHEBI:18420"/>
    </cofactor>
</comment>
<organism evidence="10 11">
    <name type="scientific">Allotamlana fucoidanivorans</name>
    <dbReference type="NCBI Taxonomy" id="2583814"/>
    <lineage>
        <taxon>Bacteria</taxon>
        <taxon>Pseudomonadati</taxon>
        <taxon>Bacteroidota</taxon>
        <taxon>Flavobacteriia</taxon>
        <taxon>Flavobacteriales</taxon>
        <taxon>Flavobacteriaceae</taxon>
        <taxon>Allotamlana</taxon>
    </lineage>
</organism>
<feature type="binding site" evidence="9">
    <location>
        <begin position="203"/>
        <end position="204"/>
    </location>
    <ligand>
        <name>sn-glycerol 1-phosphate</name>
        <dbReference type="ChEBI" id="CHEBI:57685"/>
    </ligand>
</feature>
<keyword evidence="6 9" id="KW-0594">Phospholipid biosynthesis</keyword>
<dbReference type="RefSeq" id="WP_139696988.1">
    <property type="nucleotide sequence ID" value="NZ_VDCS01000008.1"/>
</dbReference>
<dbReference type="NCBIfam" id="NF003198">
    <property type="entry name" value="PRK04169.1-2"/>
    <property type="match status" value="1"/>
</dbReference>
<gene>
    <name evidence="10" type="ORF">FGF67_09170</name>
</gene>
<evidence type="ECO:0000313" key="11">
    <source>
        <dbReference type="Proteomes" id="UP000308713"/>
    </source>
</evidence>
<dbReference type="HAMAP" id="MF_00112">
    <property type="entry name" value="GGGP_HepGP_synthase"/>
    <property type="match status" value="1"/>
</dbReference>
<protein>
    <recommendedName>
        <fullName evidence="9">Geranylgeranylglyceryl phosphate synthase</fullName>
        <shortName evidence="9">GGGP synthase</shortName>
        <shortName evidence="9">GGGPS</shortName>
        <ecNumber evidence="9">2.5.1.41</ecNumber>
    </recommendedName>
    <alternativeName>
        <fullName evidence="9">(S)-3-O-geranylgeranylglyceryl phosphate synthase</fullName>
    </alternativeName>
    <alternativeName>
        <fullName evidence="9">Phosphoglycerol geranylgeranyltransferase</fullName>
    </alternativeName>
</protein>